<accession>A0A1Y0IP03</accession>
<dbReference type="Pfam" id="PF02639">
    <property type="entry name" value="DUF188"/>
    <property type="match status" value="1"/>
</dbReference>
<name>A0A1Y0IP03_9BACL</name>
<evidence type="ECO:0000313" key="4">
    <source>
        <dbReference type="EMBL" id="ARU62207.1"/>
    </source>
</evidence>
<dbReference type="PANTHER" id="PTHR35146:SF1">
    <property type="entry name" value="UPF0178 PROTEIN YAII"/>
    <property type="match status" value="1"/>
</dbReference>
<proteinExistence type="inferred from homology"/>
<feature type="region of interest" description="Disordered" evidence="3">
    <location>
        <begin position="110"/>
        <end position="129"/>
    </location>
</feature>
<dbReference type="PANTHER" id="PTHR35146">
    <property type="entry name" value="UPF0178 PROTEIN YAII"/>
    <property type="match status" value="1"/>
</dbReference>
<dbReference type="RefSeq" id="WP_087457570.1">
    <property type="nucleotide sequence ID" value="NZ_CP021434.1"/>
</dbReference>
<dbReference type="HAMAP" id="MF_00489">
    <property type="entry name" value="UPF0178"/>
    <property type="match status" value="1"/>
</dbReference>
<dbReference type="InterPro" id="IPR003791">
    <property type="entry name" value="UPF0178"/>
</dbReference>
<dbReference type="Proteomes" id="UP000195437">
    <property type="component" value="Chromosome"/>
</dbReference>
<dbReference type="KEGG" id="tum:CBW65_15245"/>
<feature type="compositionally biased region" description="Basic residues" evidence="3">
    <location>
        <begin position="111"/>
        <end position="125"/>
    </location>
</feature>
<keyword evidence="5" id="KW-1185">Reference proteome</keyword>
<dbReference type="EMBL" id="CP021434">
    <property type="protein sequence ID" value="ARU62207.1"/>
    <property type="molecule type" value="Genomic_DNA"/>
</dbReference>
<evidence type="ECO:0000256" key="1">
    <source>
        <dbReference type="ARBA" id="ARBA00008522"/>
    </source>
</evidence>
<gene>
    <name evidence="4" type="ORF">CBW65_15245</name>
</gene>
<sequence length="151" mass="16530">MTIWIDGDGCPKGAVRSTVDEGKRRGIKVVLVTNIHHETQAEHRLVVDGSAQAVDLAIANRMQKGDLVITQDIGLSALVLSRQGYALSVTGQEYKSDDMGLILELREAAAKHRRGGGRTKGPKKRTQQDEERFLQALRDLLDRIGATTENG</sequence>
<comment type="similarity">
    <text evidence="1 2">Belongs to the UPF0178 family.</text>
</comment>
<evidence type="ECO:0000256" key="2">
    <source>
        <dbReference type="HAMAP-Rule" id="MF_00489"/>
    </source>
</evidence>
<organism evidence="4 5">
    <name type="scientific">Tumebacillus avium</name>
    <dbReference type="NCBI Taxonomy" id="1903704"/>
    <lineage>
        <taxon>Bacteria</taxon>
        <taxon>Bacillati</taxon>
        <taxon>Bacillota</taxon>
        <taxon>Bacilli</taxon>
        <taxon>Bacillales</taxon>
        <taxon>Alicyclobacillaceae</taxon>
        <taxon>Tumebacillus</taxon>
    </lineage>
</organism>
<reference evidence="5" key="1">
    <citation type="submission" date="2017-05" db="EMBL/GenBank/DDBJ databases">
        <authorList>
            <person name="Sung H."/>
        </authorList>
    </citation>
    <scope>NUCLEOTIDE SEQUENCE [LARGE SCALE GENOMIC DNA]</scope>
    <source>
        <strain evidence="5">AR23208</strain>
    </source>
</reference>
<protein>
    <recommendedName>
        <fullName evidence="2">UPF0178 protein CBW65_15245</fullName>
    </recommendedName>
</protein>
<dbReference type="OrthoDB" id="9798918at2"/>
<evidence type="ECO:0000256" key="3">
    <source>
        <dbReference type="SAM" id="MobiDB-lite"/>
    </source>
</evidence>
<dbReference type="AlphaFoldDB" id="A0A1Y0IP03"/>
<evidence type="ECO:0000313" key="5">
    <source>
        <dbReference type="Proteomes" id="UP000195437"/>
    </source>
</evidence>